<feature type="compositionally biased region" description="Low complexity" evidence="1">
    <location>
        <begin position="35"/>
        <end position="56"/>
    </location>
</feature>
<dbReference type="CDD" id="cd00063">
    <property type="entry name" value="FN3"/>
    <property type="match status" value="1"/>
</dbReference>
<feature type="non-terminal residue" evidence="3">
    <location>
        <position position="1"/>
    </location>
</feature>
<organism evidence="3">
    <name type="scientific">Tetraodon nigroviridis</name>
    <name type="common">Spotted green pufferfish</name>
    <name type="synonym">Chelonodon nigroviridis</name>
    <dbReference type="NCBI Taxonomy" id="99883"/>
    <lineage>
        <taxon>Eukaryota</taxon>
        <taxon>Metazoa</taxon>
        <taxon>Chordata</taxon>
        <taxon>Craniata</taxon>
        <taxon>Vertebrata</taxon>
        <taxon>Euteleostomi</taxon>
        <taxon>Actinopterygii</taxon>
        <taxon>Neopterygii</taxon>
        <taxon>Teleostei</taxon>
        <taxon>Neoteleostei</taxon>
        <taxon>Acanthomorphata</taxon>
        <taxon>Eupercaria</taxon>
        <taxon>Tetraodontiformes</taxon>
        <taxon>Tetradontoidea</taxon>
        <taxon>Tetraodontidae</taxon>
        <taxon>Tetraodon</taxon>
    </lineage>
</organism>
<evidence type="ECO:0000313" key="3">
    <source>
        <dbReference type="EMBL" id="CAF88996.1"/>
    </source>
</evidence>
<protein>
    <submittedName>
        <fullName evidence="3">(spotted green pufferfish) hypothetical protein</fullName>
    </submittedName>
</protein>
<reference evidence="3" key="2">
    <citation type="submission" date="2004-02" db="EMBL/GenBank/DDBJ databases">
        <authorList>
            <consortium name="Genoscope"/>
            <consortium name="Whitehead Institute Centre for Genome Research"/>
        </authorList>
    </citation>
    <scope>NUCLEOTIDE SEQUENCE</scope>
</reference>
<dbReference type="AlphaFoldDB" id="Q4TDN6"/>
<evidence type="ECO:0000259" key="2">
    <source>
        <dbReference type="PROSITE" id="PS50853"/>
    </source>
</evidence>
<feature type="region of interest" description="Disordered" evidence="1">
    <location>
        <begin position="1"/>
        <end position="20"/>
    </location>
</feature>
<dbReference type="OrthoDB" id="8841382at2759"/>
<reference evidence="3" key="1">
    <citation type="journal article" date="2004" name="Nature">
        <title>Genome duplication in the teleost fish Tetraodon nigroviridis reveals the early vertebrate proto-karyotype.</title>
        <authorList>
            <person name="Jaillon O."/>
            <person name="Aury J.-M."/>
            <person name="Brunet F."/>
            <person name="Petit J.-L."/>
            <person name="Stange-Thomann N."/>
            <person name="Mauceli E."/>
            <person name="Bouneau L."/>
            <person name="Fischer C."/>
            <person name="Ozouf-Costaz C."/>
            <person name="Bernot A."/>
            <person name="Nicaud S."/>
            <person name="Jaffe D."/>
            <person name="Fisher S."/>
            <person name="Lutfalla G."/>
            <person name="Dossat C."/>
            <person name="Segurens B."/>
            <person name="Dasilva C."/>
            <person name="Salanoubat M."/>
            <person name="Levy M."/>
            <person name="Boudet N."/>
            <person name="Castellano S."/>
            <person name="Anthouard V."/>
            <person name="Jubin C."/>
            <person name="Castelli V."/>
            <person name="Katinka M."/>
            <person name="Vacherie B."/>
            <person name="Biemont C."/>
            <person name="Skalli Z."/>
            <person name="Cattolico L."/>
            <person name="Poulain J."/>
            <person name="De Berardinis V."/>
            <person name="Cruaud C."/>
            <person name="Duprat S."/>
            <person name="Brottier P."/>
            <person name="Coutanceau J.-P."/>
            <person name="Gouzy J."/>
            <person name="Parra G."/>
            <person name="Lardier G."/>
            <person name="Chapple C."/>
            <person name="McKernan K.J."/>
            <person name="McEwan P."/>
            <person name="Bosak S."/>
            <person name="Kellis M."/>
            <person name="Volff J.-N."/>
            <person name="Guigo R."/>
            <person name="Zody M.C."/>
            <person name="Mesirov J."/>
            <person name="Lindblad-Toh K."/>
            <person name="Birren B."/>
            <person name="Nusbaum C."/>
            <person name="Kahn D."/>
            <person name="Robinson-Rechavi M."/>
            <person name="Laudet V."/>
            <person name="Schachter V."/>
            <person name="Quetier F."/>
            <person name="Saurin W."/>
            <person name="Scarpelli C."/>
            <person name="Wincker P."/>
            <person name="Lander E.S."/>
            <person name="Weissenbach J."/>
            <person name="Roest Crollius H."/>
        </authorList>
    </citation>
    <scope>NUCLEOTIDE SEQUENCE [LARGE SCALE GENOMIC DNA]</scope>
</reference>
<sequence length="56" mass="6055">SIMLRWQPPPPSSQNGEIINYKIKYRKGSRRSETSDSTPAASFSSSSAVTATAVPL</sequence>
<accession>Q4TDN6</accession>
<dbReference type="InterPro" id="IPR013783">
    <property type="entry name" value="Ig-like_fold"/>
</dbReference>
<dbReference type="InterPro" id="IPR003961">
    <property type="entry name" value="FN3_dom"/>
</dbReference>
<dbReference type="EMBL" id="CAAE01006142">
    <property type="protein sequence ID" value="CAF88996.1"/>
    <property type="molecule type" value="Genomic_DNA"/>
</dbReference>
<dbReference type="SUPFAM" id="SSF49265">
    <property type="entry name" value="Fibronectin type III"/>
    <property type="match status" value="1"/>
</dbReference>
<dbReference type="PROSITE" id="PS50853">
    <property type="entry name" value="FN3"/>
    <property type="match status" value="1"/>
</dbReference>
<feature type="domain" description="Fibronectin type-III" evidence="2">
    <location>
        <begin position="1"/>
        <end position="56"/>
    </location>
</feature>
<evidence type="ECO:0000256" key="1">
    <source>
        <dbReference type="SAM" id="MobiDB-lite"/>
    </source>
</evidence>
<name>Q4TDN6_TETNG</name>
<dbReference type="InterPro" id="IPR036116">
    <property type="entry name" value="FN3_sf"/>
</dbReference>
<dbReference type="KEGG" id="tng:GSTEN00002701G001"/>
<dbReference type="Gene3D" id="2.60.40.10">
    <property type="entry name" value="Immunoglobulins"/>
    <property type="match status" value="1"/>
</dbReference>
<feature type="region of interest" description="Disordered" evidence="1">
    <location>
        <begin position="26"/>
        <end position="56"/>
    </location>
</feature>
<comment type="caution">
    <text evidence="3">The sequence shown here is derived from an EMBL/GenBank/DDBJ whole genome shotgun (WGS) entry which is preliminary data.</text>
</comment>
<gene>
    <name evidence="3" type="ORF">GSTENG00002701001</name>
</gene>
<proteinExistence type="predicted"/>